<dbReference type="EMBL" id="EF083110">
    <property type="protein sequence ID" value="ABK22461.1"/>
    <property type="molecule type" value="mRNA"/>
</dbReference>
<dbReference type="AlphaFoldDB" id="A9NPA0"/>
<sequence length="101" mass="10875">MDIVPRDDLKEEDFGLGFARGGVIPEGSFYYPPPSMPPIATSAGNDGPLFHHDGHTCSTSDRPIHHVSAATTAAPSLWHAASSSPARRLSIFFKHSQVSMM</sequence>
<protein>
    <submittedName>
        <fullName evidence="1">Uncharacterized protein</fullName>
    </submittedName>
</protein>
<evidence type="ECO:0000313" key="1">
    <source>
        <dbReference type="EMBL" id="ABK22461.1"/>
    </source>
</evidence>
<proteinExistence type="evidence at transcript level"/>
<accession>A9NPA0</accession>
<reference evidence="1" key="1">
    <citation type="journal article" date="2008" name="BMC Genomics">
        <title>A conifer genomics resource of 200,000 spruce (Picea spp.) ESTs and 6,464 high-quality, sequence-finished full-length cDNAs for Sitka spruce (Picea sitchensis).</title>
        <authorList>
            <person name="Ralph S.G."/>
            <person name="Chun H.J."/>
            <person name="Kolosova N."/>
            <person name="Cooper D."/>
            <person name="Oddy C."/>
            <person name="Ritland C.E."/>
            <person name="Kirkpatrick R."/>
            <person name="Moore R."/>
            <person name="Barber S."/>
            <person name="Holt R.A."/>
            <person name="Jones S.J."/>
            <person name="Marra M.A."/>
            <person name="Douglas C.J."/>
            <person name="Ritland K."/>
            <person name="Bohlmann J."/>
        </authorList>
    </citation>
    <scope>NUCLEOTIDE SEQUENCE</scope>
    <source>
        <tissue evidence="1">Green portion of the leader tissue</tissue>
    </source>
</reference>
<name>A9NPA0_PICSI</name>
<organism evidence="1">
    <name type="scientific">Picea sitchensis</name>
    <name type="common">Sitka spruce</name>
    <name type="synonym">Pinus sitchensis</name>
    <dbReference type="NCBI Taxonomy" id="3332"/>
    <lineage>
        <taxon>Eukaryota</taxon>
        <taxon>Viridiplantae</taxon>
        <taxon>Streptophyta</taxon>
        <taxon>Embryophyta</taxon>
        <taxon>Tracheophyta</taxon>
        <taxon>Spermatophyta</taxon>
        <taxon>Pinopsida</taxon>
        <taxon>Pinidae</taxon>
        <taxon>Conifers I</taxon>
        <taxon>Pinales</taxon>
        <taxon>Pinaceae</taxon>
        <taxon>Picea</taxon>
    </lineage>
</organism>